<dbReference type="EMBL" id="CP104694">
    <property type="protein sequence ID" value="UXI68337.1"/>
    <property type="molecule type" value="Genomic_DNA"/>
</dbReference>
<evidence type="ECO:0000256" key="1">
    <source>
        <dbReference type="SAM" id="Phobius"/>
    </source>
</evidence>
<keyword evidence="1" id="KW-0472">Membrane</keyword>
<proteinExistence type="predicted"/>
<sequence length="240" mass="26254">MSSNDTETPATADAPDEGILIESGEGAAVLREVHRLHEDNRTLKRTNLRVWAAVGTLAALNAVTIAGGIWLFPKYRYIATTDATAVCEITPDSEPRVTPATIADFAKDTVLESNTYDYVNYRESINRVASSRYTENGRAQYLASLDQSGNLERVIKGRYILRAMATKVPQIEQEGRRGAQRFWIVAVPIAIEFYSGSERDTKVRKDFLAQVTVVQVAPSALNVKGIATESTVLSANLSGS</sequence>
<organism evidence="2 3">
    <name type="scientific">Tahibacter amnicola</name>
    <dbReference type="NCBI Taxonomy" id="2976241"/>
    <lineage>
        <taxon>Bacteria</taxon>
        <taxon>Pseudomonadati</taxon>
        <taxon>Pseudomonadota</taxon>
        <taxon>Gammaproteobacteria</taxon>
        <taxon>Lysobacterales</taxon>
        <taxon>Rhodanobacteraceae</taxon>
        <taxon>Tahibacter</taxon>
    </lineage>
</organism>
<keyword evidence="3" id="KW-1185">Reference proteome</keyword>
<reference evidence="2" key="1">
    <citation type="submission" date="2022-09" db="EMBL/GenBank/DDBJ databases">
        <title>Tahibacter sp. nov., isolated from a fresh water.</title>
        <authorList>
            <person name="Baek J.H."/>
            <person name="Lee J.K."/>
            <person name="Kim J.M."/>
            <person name="Jeon C.O."/>
        </authorList>
    </citation>
    <scope>NUCLEOTIDE SEQUENCE</scope>
    <source>
        <strain evidence="2">W38</strain>
    </source>
</reference>
<dbReference type="CDD" id="cd16385">
    <property type="entry name" value="IcmL"/>
    <property type="match status" value="1"/>
</dbReference>
<name>A0ABY6BKL1_9GAMM</name>
<dbReference type="Pfam" id="PF11393">
    <property type="entry name" value="T4BSS_DotI_IcmL"/>
    <property type="match status" value="1"/>
</dbReference>
<dbReference type="InterPro" id="IPR021055">
    <property type="entry name" value="T4BSS_IcmL/DotI"/>
</dbReference>
<keyword evidence="1" id="KW-0812">Transmembrane</keyword>
<evidence type="ECO:0000313" key="3">
    <source>
        <dbReference type="Proteomes" id="UP001064632"/>
    </source>
</evidence>
<accession>A0ABY6BKL1</accession>
<protein>
    <submittedName>
        <fullName evidence="2">DotI/IcmL family type IV secretion protein</fullName>
    </submittedName>
</protein>
<dbReference type="RefSeq" id="WP_261695297.1">
    <property type="nucleotide sequence ID" value="NZ_CP104694.1"/>
</dbReference>
<keyword evidence="1" id="KW-1133">Transmembrane helix</keyword>
<gene>
    <name evidence="2" type="ORF">N4264_01415</name>
</gene>
<dbReference type="Proteomes" id="UP001064632">
    <property type="component" value="Chromosome"/>
</dbReference>
<evidence type="ECO:0000313" key="2">
    <source>
        <dbReference type="EMBL" id="UXI68337.1"/>
    </source>
</evidence>
<feature type="transmembrane region" description="Helical" evidence="1">
    <location>
        <begin position="50"/>
        <end position="72"/>
    </location>
</feature>